<dbReference type="eggNOG" id="COG3897">
    <property type="taxonomic scope" value="Bacteria"/>
</dbReference>
<keyword evidence="2 3" id="KW-0808">Transferase</keyword>
<accession>A0A1U9Z3X5</accession>
<dbReference type="EMBL" id="CP020330">
    <property type="protein sequence ID" value="AQZ52312.1"/>
    <property type="molecule type" value="Genomic_DNA"/>
</dbReference>
<dbReference type="GO" id="GO:0016279">
    <property type="term" value="F:protein-lysine N-methyltransferase activity"/>
    <property type="evidence" value="ECO:0007669"/>
    <property type="project" value="TreeGrafter"/>
</dbReference>
<organism evidence="3 4">
    <name type="scientific">Martelella mediterranea DSM 17316</name>
    <dbReference type="NCBI Taxonomy" id="1122214"/>
    <lineage>
        <taxon>Bacteria</taxon>
        <taxon>Pseudomonadati</taxon>
        <taxon>Pseudomonadota</taxon>
        <taxon>Alphaproteobacteria</taxon>
        <taxon>Hyphomicrobiales</taxon>
        <taxon>Aurantimonadaceae</taxon>
        <taxon>Martelella</taxon>
    </lineage>
</organism>
<dbReference type="InterPro" id="IPR050078">
    <property type="entry name" value="Ribosomal_L11_MeTrfase_PrmA"/>
</dbReference>
<keyword evidence="3" id="KW-0687">Ribonucleoprotein</keyword>
<evidence type="ECO:0000313" key="3">
    <source>
        <dbReference type="EMBL" id="AQZ52312.1"/>
    </source>
</evidence>
<dbReference type="PANTHER" id="PTHR43648">
    <property type="entry name" value="ELECTRON TRANSFER FLAVOPROTEIN BETA SUBUNIT LYSINE METHYLTRANSFERASE"/>
    <property type="match status" value="1"/>
</dbReference>
<dbReference type="Gene3D" id="3.40.50.150">
    <property type="entry name" value="Vaccinia Virus protein VP39"/>
    <property type="match status" value="1"/>
</dbReference>
<dbReference type="PANTHER" id="PTHR43648:SF1">
    <property type="entry name" value="ELECTRON TRANSFER FLAVOPROTEIN BETA SUBUNIT LYSINE METHYLTRANSFERASE"/>
    <property type="match status" value="1"/>
</dbReference>
<dbReference type="GO" id="GO:0005840">
    <property type="term" value="C:ribosome"/>
    <property type="evidence" value="ECO:0007669"/>
    <property type="project" value="UniProtKB-KW"/>
</dbReference>
<sequence>MPPPDPRLKAFREIVKARLPVTPAPGLPSLRLHLANEKSGLGRLLAELDNGFSPYWAHVWAGGLALAHHIETEPDCVRGRTVIDYGTGSGLVAIAAAKAGAGAVIACDIDPLALEAASMNAALNGVAITPRLIERGWDGSALSENLKAIAFGFSAQPPDLLAPEGRDVAKATERGESITANALTRRDAAPPSLPLSGHLSRQRERIVGASGNAQCSSHAANPEPAVVLAGDVLYDAGTAERTLATLDAFAETGADILIGDPFRAHLPQRHLALVARYEVADFASGGKAATAGVFRLRRVSTACS</sequence>
<keyword evidence="1 3" id="KW-0489">Methyltransferase</keyword>
<dbReference type="AlphaFoldDB" id="A0A1U9Z3X5"/>
<dbReference type="GO" id="GO:0032259">
    <property type="term" value="P:methylation"/>
    <property type="evidence" value="ECO:0007669"/>
    <property type="project" value="UniProtKB-KW"/>
</dbReference>
<evidence type="ECO:0000256" key="2">
    <source>
        <dbReference type="ARBA" id="ARBA00022679"/>
    </source>
</evidence>
<dbReference type="OrthoDB" id="9794615at2"/>
<evidence type="ECO:0000256" key="1">
    <source>
        <dbReference type="ARBA" id="ARBA00022603"/>
    </source>
</evidence>
<name>A0A1U9Z3X5_9HYPH</name>
<dbReference type="KEGG" id="mmed:Mame_02991"/>
<evidence type="ECO:0000313" key="4">
    <source>
        <dbReference type="Proteomes" id="UP000191135"/>
    </source>
</evidence>
<protein>
    <submittedName>
        <fullName evidence="3">Ribosomal protein L11 methyltransferase</fullName>
        <ecNumber evidence="3">2.1.1.-</ecNumber>
    </submittedName>
</protein>
<dbReference type="STRING" id="1122214.Mame_02991"/>
<dbReference type="EC" id="2.1.1.-" evidence="3"/>
<dbReference type="Proteomes" id="UP000191135">
    <property type="component" value="Chromosome"/>
</dbReference>
<keyword evidence="3" id="KW-0689">Ribosomal protein</keyword>
<dbReference type="SUPFAM" id="SSF53335">
    <property type="entry name" value="S-adenosyl-L-methionine-dependent methyltransferases"/>
    <property type="match status" value="1"/>
</dbReference>
<gene>
    <name evidence="3" type="primary">prmA_2</name>
    <name evidence="3" type="ORF">Mame_02991</name>
</gene>
<proteinExistence type="predicted"/>
<dbReference type="InterPro" id="IPR029063">
    <property type="entry name" value="SAM-dependent_MTases_sf"/>
</dbReference>
<reference evidence="3 4" key="1">
    <citation type="submission" date="2017-03" db="EMBL/GenBank/DDBJ databases">
        <title>Foreign affairs: Plasmid Transfer between Roseobacters and Rhizobia.</title>
        <authorList>
            <person name="Bartling P."/>
            <person name="Bunk B."/>
            <person name="Overmann J."/>
            <person name="Brinkmann H."/>
            <person name="Petersen J."/>
        </authorList>
    </citation>
    <scope>NUCLEOTIDE SEQUENCE [LARGE SCALE GENOMIC DNA]</scope>
    <source>
        <strain evidence="3 4">MACL11</strain>
    </source>
</reference>
<dbReference type="RefSeq" id="WP_018063306.1">
    <property type="nucleotide sequence ID" value="NZ_CP020330.1"/>
</dbReference>
<dbReference type="Pfam" id="PF06325">
    <property type="entry name" value="PrmA"/>
    <property type="match status" value="1"/>
</dbReference>
<keyword evidence="4" id="KW-1185">Reference proteome</keyword>